<evidence type="ECO:0000256" key="10">
    <source>
        <dbReference type="ARBA" id="ARBA00023008"/>
    </source>
</evidence>
<dbReference type="GO" id="GO:0052716">
    <property type="term" value="F:hydroquinone:oxygen oxidoreductase activity"/>
    <property type="evidence" value="ECO:0007669"/>
    <property type="project" value="UniProtKB-EC"/>
</dbReference>
<dbReference type="CDD" id="cd13875">
    <property type="entry name" value="CuRO_2_LCC_plant"/>
    <property type="match status" value="1"/>
</dbReference>
<dbReference type="InterPro" id="IPR045087">
    <property type="entry name" value="Cu-oxidase_fam"/>
</dbReference>
<evidence type="ECO:0000256" key="6">
    <source>
        <dbReference type="ARBA" id="ARBA00022525"/>
    </source>
</evidence>
<dbReference type="InterPro" id="IPR034288">
    <property type="entry name" value="CuRO_1_LCC"/>
</dbReference>
<keyword evidence="12 13" id="KW-0439">Lignin degradation</keyword>
<dbReference type="PROSITE" id="PS00079">
    <property type="entry name" value="MULTICOPPER_OXIDASE1"/>
    <property type="match status" value="1"/>
</dbReference>
<evidence type="ECO:0000256" key="12">
    <source>
        <dbReference type="ARBA" id="ARBA00023185"/>
    </source>
</evidence>
<feature type="domain" description="Plastocyanin-like" evidence="14">
    <location>
        <begin position="172"/>
        <end position="325"/>
    </location>
</feature>
<gene>
    <name evidence="17" type="ORF">RchiOBHm_Chr2g0154481</name>
</gene>
<dbReference type="Pfam" id="PF07731">
    <property type="entry name" value="Cu-oxidase_2"/>
    <property type="match status" value="1"/>
</dbReference>
<evidence type="ECO:0000313" key="18">
    <source>
        <dbReference type="Proteomes" id="UP000238479"/>
    </source>
</evidence>
<keyword evidence="9 13" id="KW-0560">Oxidoreductase</keyword>
<evidence type="ECO:0000256" key="5">
    <source>
        <dbReference type="ARBA" id="ARBA00022523"/>
    </source>
</evidence>
<evidence type="ECO:0000256" key="9">
    <source>
        <dbReference type="ARBA" id="ARBA00023002"/>
    </source>
</evidence>
<evidence type="ECO:0000256" key="13">
    <source>
        <dbReference type="RuleBase" id="RU361119"/>
    </source>
</evidence>
<dbReference type="CDD" id="cd13897">
    <property type="entry name" value="CuRO_3_LCC_plant"/>
    <property type="match status" value="1"/>
</dbReference>
<dbReference type="PANTHER" id="PTHR11709">
    <property type="entry name" value="MULTI-COPPER OXIDASE"/>
    <property type="match status" value="1"/>
</dbReference>
<comment type="cofactor">
    <cofactor evidence="13">
        <name>Cu cation</name>
        <dbReference type="ChEBI" id="CHEBI:23378"/>
    </cofactor>
    <text evidence="13">Binds 4 Cu cations per monomer.</text>
</comment>
<keyword evidence="6 13" id="KW-0964">Secreted</keyword>
<evidence type="ECO:0000259" key="15">
    <source>
        <dbReference type="Pfam" id="PF07731"/>
    </source>
</evidence>
<accession>A0A2P6S0Z3</accession>
<dbReference type="CDD" id="cd13849">
    <property type="entry name" value="CuRO_1_LCC_plant"/>
    <property type="match status" value="1"/>
</dbReference>
<evidence type="ECO:0000256" key="3">
    <source>
        <dbReference type="ARBA" id="ARBA00010609"/>
    </source>
</evidence>
<dbReference type="PANTHER" id="PTHR11709:SF261">
    <property type="entry name" value="LACCASE"/>
    <property type="match status" value="1"/>
</dbReference>
<evidence type="ECO:0000259" key="16">
    <source>
        <dbReference type="Pfam" id="PF07732"/>
    </source>
</evidence>
<reference evidence="17 18" key="1">
    <citation type="journal article" date="2018" name="Nat. Genet.">
        <title>The Rosa genome provides new insights in the design of modern roses.</title>
        <authorList>
            <person name="Bendahmane M."/>
        </authorList>
    </citation>
    <scope>NUCLEOTIDE SEQUENCE [LARGE SCALE GENOMIC DNA]</scope>
    <source>
        <strain evidence="18">cv. Old Blush</strain>
    </source>
</reference>
<dbReference type="NCBIfam" id="TIGR03389">
    <property type="entry name" value="laccase"/>
    <property type="match status" value="1"/>
</dbReference>
<keyword evidence="7 13" id="KW-0479">Metal-binding</keyword>
<evidence type="ECO:0000256" key="11">
    <source>
        <dbReference type="ARBA" id="ARBA00023180"/>
    </source>
</evidence>
<comment type="similarity">
    <text evidence="3 13">Belongs to the multicopper oxidase family.</text>
</comment>
<dbReference type="Gene3D" id="2.60.40.420">
    <property type="entry name" value="Cupredoxins - blue copper proteins"/>
    <property type="match status" value="3"/>
</dbReference>
<dbReference type="AlphaFoldDB" id="A0A2P6S0Z3"/>
<dbReference type="InterPro" id="IPR017761">
    <property type="entry name" value="Laccase"/>
</dbReference>
<organism evidence="17 18">
    <name type="scientific">Rosa chinensis</name>
    <name type="common">China rose</name>
    <dbReference type="NCBI Taxonomy" id="74649"/>
    <lineage>
        <taxon>Eukaryota</taxon>
        <taxon>Viridiplantae</taxon>
        <taxon>Streptophyta</taxon>
        <taxon>Embryophyta</taxon>
        <taxon>Tracheophyta</taxon>
        <taxon>Spermatophyta</taxon>
        <taxon>Magnoliopsida</taxon>
        <taxon>eudicotyledons</taxon>
        <taxon>Gunneridae</taxon>
        <taxon>Pentapetalae</taxon>
        <taxon>rosids</taxon>
        <taxon>fabids</taxon>
        <taxon>Rosales</taxon>
        <taxon>Rosaceae</taxon>
        <taxon>Rosoideae</taxon>
        <taxon>Rosoideae incertae sedis</taxon>
        <taxon>Rosa</taxon>
    </lineage>
</organism>
<sequence>MKSLKRTTGPVMSTQFPVFAVLIIILQIFISLARAEVHYYDFIVKEVNFTRLCESKLMLVVNESFPGPELRARKGDTIYVNVYNQGFYGFTIHWHGVKQPRNPWFDGPEYVTQCPISPGTNFTYQVQLTTEEGTVWWHAHSDWTRASVHGTIVVLPALGTTFPFPEPDEEESIVFGSWYLGNLKQTIDECMVPENATNLPEADAYTINGQPGDFALCSQNSTYRLKVDYGKTYLLRILNANIDAEMYFAIAEHNLTMVGMDGSYTKPINTSYIMISPGQTMDVLLNTNSTLGSYYMVAREYVSATVNSVSSYLDDAVAILEYNGNYTTSEAPIYPENLPMSLSQEPAYDFLRKIRSLATPEYPINVPKESDVTKRMYITASSNALYCTPDLGPTCVNISWAASVNNISWVNPSESILQAYYNNISEPVYETDFPDEPPVYFNFTDDSSAIDVGLTVQGTKVTMLEYNETVEMVFQGTDVEGAAVNHPMHVHGLSFYVLGFGFGNYFAERDSKTFNLIDPPYVATFITPKNGWVALRFVANNPGVWFWHCHMERHLTWGMESAFIVKNGGTPETTMLPPPATMPSCDVPLKSSAILEKQLERTN</sequence>
<feature type="domain" description="Plastocyanin-like" evidence="15">
    <location>
        <begin position="433"/>
        <end position="567"/>
    </location>
</feature>
<dbReference type="InterPro" id="IPR011706">
    <property type="entry name" value="Cu-oxidase_C"/>
</dbReference>
<comment type="catalytic activity">
    <reaction evidence="1 13">
        <text>4 hydroquinone + O2 = 4 benzosemiquinone + 2 H2O</text>
        <dbReference type="Rhea" id="RHEA:11276"/>
        <dbReference type="ChEBI" id="CHEBI:15377"/>
        <dbReference type="ChEBI" id="CHEBI:15379"/>
        <dbReference type="ChEBI" id="CHEBI:17594"/>
        <dbReference type="ChEBI" id="CHEBI:17977"/>
        <dbReference type="EC" id="1.10.3.2"/>
    </reaction>
</comment>
<evidence type="ECO:0000256" key="4">
    <source>
        <dbReference type="ARBA" id="ARBA00012297"/>
    </source>
</evidence>
<keyword evidence="8 13" id="KW-0677">Repeat</keyword>
<dbReference type="GO" id="GO:0046274">
    <property type="term" value="P:lignin catabolic process"/>
    <property type="evidence" value="ECO:0007669"/>
    <property type="project" value="UniProtKB-KW"/>
</dbReference>
<evidence type="ECO:0000256" key="1">
    <source>
        <dbReference type="ARBA" id="ARBA00000349"/>
    </source>
</evidence>
<protein>
    <recommendedName>
        <fullName evidence="4 13">Laccase</fullName>
        <ecNumber evidence="4 13">1.10.3.2</ecNumber>
    </recommendedName>
    <alternativeName>
        <fullName evidence="13">Benzenediol:oxygen oxidoreductase</fullName>
    </alternativeName>
    <alternativeName>
        <fullName evidence="13">Diphenol oxidase</fullName>
    </alternativeName>
    <alternativeName>
        <fullName evidence="13">Urishiol oxidase</fullName>
    </alternativeName>
</protein>
<evidence type="ECO:0000256" key="8">
    <source>
        <dbReference type="ARBA" id="ARBA00022737"/>
    </source>
</evidence>
<dbReference type="PROSITE" id="PS00080">
    <property type="entry name" value="MULTICOPPER_OXIDASE2"/>
    <property type="match status" value="1"/>
</dbReference>
<dbReference type="GO" id="GO:0048046">
    <property type="term" value="C:apoplast"/>
    <property type="evidence" value="ECO:0007669"/>
    <property type="project" value="UniProtKB-SubCell"/>
</dbReference>
<dbReference type="InterPro" id="IPR034285">
    <property type="entry name" value="CuRO_2_LCC"/>
</dbReference>
<keyword evidence="18" id="KW-1185">Reference proteome</keyword>
<dbReference type="EC" id="1.10.3.2" evidence="4 13"/>
<evidence type="ECO:0000256" key="7">
    <source>
        <dbReference type="ARBA" id="ARBA00022723"/>
    </source>
</evidence>
<dbReference type="Gramene" id="PRQ52347">
    <property type="protein sequence ID" value="PRQ52347"/>
    <property type="gene ID" value="RchiOBHm_Chr2g0154481"/>
</dbReference>
<comment type="subcellular location">
    <subcellularLocation>
        <location evidence="2 13">Secreted</location>
        <location evidence="2 13">Extracellular space</location>
        <location evidence="2 13">Apoplast</location>
    </subcellularLocation>
</comment>
<evidence type="ECO:0000313" key="17">
    <source>
        <dbReference type="EMBL" id="PRQ52347.1"/>
    </source>
</evidence>
<dbReference type="InterPro" id="IPR034289">
    <property type="entry name" value="CuRO_3_LCC"/>
</dbReference>
<feature type="domain" description="Plastocyanin-like" evidence="16">
    <location>
        <begin position="44"/>
        <end position="156"/>
    </location>
</feature>
<dbReference type="GO" id="GO:0005507">
    <property type="term" value="F:copper ion binding"/>
    <property type="evidence" value="ECO:0007669"/>
    <property type="project" value="InterPro"/>
</dbReference>
<dbReference type="Proteomes" id="UP000238479">
    <property type="component" value="Chromosome 2"/>
</dbReference>
<name>A0A2P6S0Z3_ROSCH</name>
<comment type="caution">
    <text evidence="17">The sequence shown here is derived from an EMBL/GenBank/DDBJ whole genome shotgun (WGS) entry which is preliminary data.</text>
</comment>
<dbReference type="InterPro" id="IPR033138">
    <property type="entry name" value="Cu_oxidase_CS"/>
</dbReference>
<dbReference type="SUPFAM" id="SSF49503">
    <property type="entry name" value="Cupredoxins"/>
    <property type="match status" value="3"/>
</dbReference>
<dbReference type="OrthoDB" id="2121828at2759"/>
<dbReference type="InterPro" id="IPR008972">
    <property type="entry name" value="Cupredoxin"/>
</dbReference>
<comment type="function">
    <text evidence="13">Lignin degradation and detoxification of lignin-derived products.</text>
</comment>
<evidence type="ECO:0000256" key="2">
    <source>
        <dbReference type="ARBA" id="ARBA00004271"/>
    </source>
</evidence>
<keyword evidence="10 13" id="KW-0186">Copper</keyword>
<dbReference type="Pfam" id="PF00394">
    <property type="entry name" value="Cu-oxidase"/>
    <property type="match status" value="1"/>
</dbReference>
<proteinExistence type="inferred from homology"/>
<dbReference type="InterPro" id="IPR001117">
    <property type="entry name" value="Cu-oxidase_2nd"/>
</dbReference>
<evidence type="ECO:0000259" key="14">
    <source>
        <dbReference type="Pfam" id="PF00394"/>
    </source>
</evidence>
<dbReference type="Pfam" id="PF07732">
    <property type="entry name" value="Cu-oxidase_3"/>
    <property type="match status" value="1"/>
</dbReference>
<keyword evidence="5 13" id="KW-0052">Apoplast</keyword>
<dbReference type="InterPro" id="IPR011707">
    <property type="entry name" value="Cu-oxidase-like_N"/>
</dbReference>
<dbReference type="EMBL" id="PDCK01000040">
    <property type="protein sequence ID" value="PRQ52347.1"/>
    <property type="molecule type" value="Genomic_DNA"/>
</dbReference>
<dbReference type="InterPro" id="IPR002355">
    <property type="entry name" value="Cu_oxidase_Cu_BS"/>
</dbReference>
<keyword evidence="11" id="KW-0325">Glycoprotein</keyword>